<keyword evidence="3" id="KW-1185">Reference proteome</keyword>
<protein>
    <submittedName>
        <fullName evidence="2">Uncharacterized protein</fullName>
    </submittedName>
</protein>
<dbReference type="OrthoDB" id="2162799at2759"/>
<accession>A0A8H7V0A8</accession>
<dbReference type="Proteomes" id="UP000603453">
    <property type="component" value="Unassembled WGS sequence"/>
</dbReference>
<dbReference type="EMBL" id="JAEPRD010000061">
    <property type="protein sequence ID" value="KAG2202400.1"/>
    <property type="molecule type" value="Genomic_DNA"/>
</dbReference>
<feature type="region of interest" description="Disordered" evidence="1">
    <location>
        <begin position="51"/>
        <end position="84"/>
    </location>
</feature>
<evidence type="ECO:0000256" key="1">
    <source>
        <dbReference type="SAM" id="MobiDB-lite"/>
    </source>
</evidence>
<sequence length="528" mass="59779">MFTTSRSEQEAWNACVKTILGLLEDSLFNGAVPSTKINFQKKDWLNFSNASAESLSTPNSPSNVTMKRKRSFSDSIQDRKQQKLSSNLANDIARSLSMSMDDDVDMASQPTINVYSKPLNEENPVPTLRRISMSGSSNSSTRPLTQWLEKQAQIHGVSLTDYKNLFDEKQKLLRQQLELLQKPDQPFESIREHLSKVLRLADDLSGDHTVSFNEIFPEWTLYENRIKKLAIYVQSIEDMSFSINNVIPQTNDLLQDIKGLQHTLDQKIALYGDALIQNGLEWKAMGMPVDDQLLNATKEWLHNLCIGLLSALDKECKKAQDLVHDMQNLIRLPIGEKLMASILAGLEFISETSTFIGFTSQKLVLECRLMATIYGQWVSENLEHINDKSTEKKNTHNGTKRIDIRFMQLMDNITRILSCLYTSSELEMKHREMSHASRISVENLSSVLVELTVRAVGIIEMERKNSASYKIAGNIMSNPQTAFIYMGESLLAFANKLVELAGREWADGGRIQALHSYLDDLEKSLESS</sequence>
<evidence type="ECO:0000313" key="2">
    <source>
        <dbReference type="EMBL" id="KAG2202400.1"/>
    </source>
</evidence>
<comment type="caution">
    <text evidence="2">The sequence shown here is derived from an EMBL/GenBank/DDBJ whole genome shotgun (WGS) entry which is preliminary data.</text>
</comment>
<name>A0A8H7V0A8_9FUNG</name>
<feature type="compositionally biased region" description="Polar residues" evidence="1">
    <location>
        <begin position="51"/>
        <end position="65"/>
    </location>
</feature>
<dbReference type="AlphaFoldDB" id="A0A8H7V0A8"/>
<organism evidence="2 3">
    <name type="scientific">Mucor saturninus</name>
    <dbReference type="NCBI Taxonomy" id="64648"/>
    <lineage>
        <taxon>Eukaryota</taxon>
        <taxon>Fungi</taxon>
        <taxon>Fungi incertae sedis</taxon>
        <taxon>Mucoromycota</taxon>
        <taxon>Mucoromycotina</taxon>
        <taxon>Mucoromycetes</taxon>
        <taxon>Mucorales</taxon>
        <taxon>Mucorineae</taxon>
        <taxon>Mucoraceae</taxon>
        <taxon>Mucor</taxon>
    </lineage>
</organism>
<reference evidence="2" key="1">
    <citation type="submission" date="2020-12" db="EMBL/GenBank/DDBJ databases">
        <title>Metabolic potential, ecology and presence of endohyphal bacteria is reflected in genomic diversity of Mucoromycotina.</title>
        <authorList>
            <person name="Muszewska A."/>
            <person name="Okrasinska A."/>
            <person name="Steczkiewicz K."/>
            <person name="Drgas O."/>
            <person name="Orlowska M."/>
            <person name="Perlinska-Lenart U."/>
            <person name="Aleksandrzak-Piekarczyk T."/>
            <person name="Szatraj K."/>
            <person name="Zielenkiewicz U."/>
            <person name="Pilsyk S."/>
            <person name="Malc E."/>
            <person name="Mieczkowski P."/>
            <person name="Kruszewska J.S."/>
            <person name="Biernat P."/>
            <person name="Pawlowska J."/>
        </authorList>
    </citation>
    <scope>NUCLEOTIDE SEQUENCE</scope>
    <source>
        <strain evidence="2">WA0000017839</strain>
    </source>
</reference>
<gene>
    <name evidence="2" type="ORF">INT47_008871</name>
</gene>
<proteinExistence type="predicted"/>
<evidence type="ECO:0000313" key="3">
    <source>
        <dbReference type="Proteomes" id="UP000603453"/>
    </source>
</evidence>